<comment type="caution">
    <text evidence="1">The sequence shown here is derived from an EMBL/GenBank/DDBJ whole genome shotgun (WGS) entry which is preliminary data.</text>
</comment>
<dbReference type="EMBL" id="CAJVPK010003648">
    <property type="protein sequence ID" value="CAG8629544.1"/>
    <property type="molecule type" value="Genomic_DNA"/>
</dbReference>
<protein>
    <submittedName>
        <fullName evidence="1">49_t:CDS:1</fullName>
    </submittedName>
</protein>
<reference evidence="1" key="1">
    <citation type="submission" date="2021-06" db="EMBL/GenBank/DDBJ databases">
        <authorList>
            <person name="Kallberg Y."/>
            <person name="Tangrot J."/>
            <person name="Rosling A."/>
        </authorList>
    </citation>
    <scope>NUCLEOTIDE SEQUENCE</scope>
    <source>
        <strain evidence="1">AZ414A</strain>
    </source>
</reference>
<evidence type="ECO:0000313" key="1">
    <source>
        <dbReference type="EMBL" id="CAG8629544.1"/>
    </source>
</evidence>
<organism evidence="1 2">
    <name type="scientific">Diversispora eburnea</name>
    <dbReference type="NCBI Taxonomy" id="1213867"/>
    <lineage>
        <taxon>Eukaryota</taxon>
        <taxon>Fungi</taxon>
        <taxon>Fungi incertae sedis</taxon>
        <taxon>Mucoromycota</taxon>
        <taxon>Glomeromycotina</taxon>
        <taxon>Glomeromycetes</taxon>
        <taxon>Diversisporales</taxon>
        <taxon>Diversisporaceae</taxon>
        <taxon>Diversispora</taxon>
    </lineage>
</organism>
<name>A0A9N9GVH4_9GLOM</name>
<proteinExistence type="predicted"/>
<sequence length="60" mass="6902">PYDTPDTYEARIRLLIIGVTDNDKQVLGFLKNQLPGELYTWMKIANPLGINAFFTELKNM</sequence>
<dbReference type="Proteomes" id="UP000789706">
    <property type="component" value="Unassembled WGS sequence"/>
</dbReference>
<keyword evidence="2" id="KW-1185">Reference proteome</keyword>
<feature type="non-terminal residue" evidence="1">
    <location>
        <position position="1"/>
    </location>
</feature>
<dbReference type="AlphaFoldDB" id="A0A9N9GVH4"/>
<dbReference type="OrthoDB" id="2442289at2759"/>
<accession>A0A9N9GVH4</accession>
<gene>
    <name evidence="1" type="ORF">DEBURN_LOCUS10712</name>
</gene>
<evidence type="ECO:0000313" key="2">
    <source>
        <dbReference type="Proteomes" id="UP000789706"/>
    </source>
</evidence>